<keyword evidence="2" id="KW-1185">Reference proteome</keyword>
<dbReference type="Proteomes" id="UP001306119">
    <property type="component" value="Unassembled WGS sequence"/>
</dbReference>
<name>A0ABU6LAB7_9GAMM</name>
<dbReference type="RefSeq" id="WP_327775268.1">
    <property type="nucleotide sequence ID" value="NZ_JAYXUG010000013.1"/>
</dbReference>
<gene>
    <name evidence="1" type="ORF">VXS06_14465</name>
</gene>
<organism evidence="1 2">
    <name type="scientific">Photobacterium toruni</name>
    <dbReference type="NCBI Taxonomy" id="1935446"/>
    <lineage>
        <taxon>Bacteria</taxon>
        <taxon>Pseudomonadati</taxon>
        <taxon>Pseudomonadota</taxon>
        <taxon>Gammaproteobacteria</taxon>
        <taxon>Vibrionales</taxon>
        <taxon>Vibrionaceae</taxon>
        <taxon>Photobacterium</taxon>
    </lineage>
</organism>
<accession>A0ABU6LAB7</accession>
<dbReference type="EMBL" id="JAYXUG010000013">
    <property type="protein sequence ID" value="MEC6832967.1"/>
    <property type="molecule type" value="Genomic_DNA"/>
</dbReference>
<comment type="caution">
    <text evidence="1">The sequence shown here is derived from an EMBL/GenBank/DDBJ whole genome shotgun (WGS) entry which is preliminary data.</text>
</comment>
<evidence type="ECO:0000313" key="1">
    <source>
        <dbReference type="EMBL" id="MEC6832967.1"/>
    </source>
</evidence>
<proteinExistence type="predicted"/>
<evidence type="ECO:0000313" key="2">
    <source>
        <dbReference type="Proteomes" id="UP001306119"/>
    </source>
</evidence>
<reference evidence="1 2" key="1">
    <citation type="submission" date="2024-01" db="EMBL/GenBank/DDBJ databases">
        <title>Active colonisers of the gastrointestinal tract of Atlantic salmon farmed in a warm water region.</title>
        <authorList>
            <person name="Bowman J.P."/>
        </authorList>
    </citation>
    <scope>NUCLEOTIDE SEQUENCE [LARGE SCALE GENOMIC DNA]</scope>
    <source>
        <strain evidence="1 2">S3MW1</strain>
    </source>
</reference>
<sequence>MTLHYGLISRNQALMTAIAVNSAISPKSDKNGVAIILETACAETLLGKLKDPTTYSAGSSLCQIDKGTFDWLQDKYSDKLVAQRITAAFGFNLADIQYREIELNPLLAMVWCRLRYLTLIQPIPSTTEKRAELWKKYYNTKAGAGTVGGYITKCNNCDVASLLHTVYPN</sequence>
<protein>
    <submittedName>
        <fullName evidence="1">Uncharacterized protein</fullName>
    </submittedName>
</protein>